<keyword evidence="2" id="KW-1133">Transmembrane helix</keyword>
<dbReference type="EMBL" id="WWCS01000037">
    <property type="protein sequence ID" value="MYN43238.1"/>
    <property type="molecule type" value="Genomic_DNA"/>
</dbReference>
<protein>
    <submittedName>
        <fullName evidence="3">Uncharacterized protein</fullName>
    </submittedName>
</protein>
<evidence type="ECO:0000313" key="4">
    <source>
        <dbReference type="Proteomes" id="UP000466332"/>
    </source>
</evidence>
<evidence type="ECO:0000256" key="2">
    <source>
        <dbReference type="SAM" id="Phobius"/>
    </source>
</evidence>
<reference evidence="3 4" key="1">
    <citation type="submission" date="2019-12" db="EMBL/GenBank/DDBJ databases">
        <title>Novel species isolated from a subtropical stream in China.</title>
        <authorList>
            <person name="Lu H."/>
        </authorList>
    </citation>
    <scope>NUCLEOTIDE SEQUENCE [LARGE SCALE GENOMIC DNA]</scope>
    <source>
        <strain evidence="3 4">FT109W</strain>
    </source>
</reference>
<comment type="caution">
    <text evidence="3">The sequence shown here is derived from an EMBL/GenBank/DDBJ whole genome shotgun (WGS) entry which is preliminary data.</text>
</comment>
<keyword evidence="2" id="KW-0812">Transmembrane</keyword>
<accession>A0ABW9WQH4</accession>
<dbReference type="Proteomes" id="UP000466332">
    <property type="component" value="Unassembled WGS sequence"/>
</dbReference>
<proteinExistence type="predicted"/>
<feature type="transmembrane region" description="Helical" evidence="2">
    <location>
        <begin position="29"/>
        <end position="50"/>
    </location>
</feature>
<keyword evidence="4" id="KW-1185">Reference proteome</keyword>
<dbReference type="RefSeq" id="WP_161048086.1">
    <property type="nucleotide sequence ID" value="NZ_WWCS01000037.1"/>
</dbReference>
<keyword evidence="2" id="KW-0472">Membrane</keyword>
<name>A0ABW9WQH4_9BURK</name>
<feature type="region of interest" description="Disordered" evidence="1">
    <location>
        <begin position="1"/>
        <end position="21"/>
    </location>
</feature>
<evidence type="ECO:0000313" key="3">
    <source>
        <dbReference type="EMBL" id="MYN43238.1"/>
    </source>
</evidence>
<sequence length="333" mass="36942">MSDILEPVPPVVSTEPPPPEKKPRRWGRYILYVLATLGVLAIVLVGAAFYKASQGPVLVKIDEAASIDESMTRNYGKYSAERKGWMYVDQNNQPFLVRVVQQARIEAVGASDELYFVTSGIPLSGEATAFYGVFQIRSDGKGSDGLVEISDPVRELYEVPLKPENVHFEALSETLWGWVIKVQSGLEPKHERVTVTNVVLAPHGESIAELARFRAAADADPGKDCAQANAEYAEWEKLVERYTKRSPDATDEEVAAGAEAVQHQPVRCEHARWTYATAPVTGPFPGPLTVTAKGSQYGAPMEPKRWKVMFDNKAFVYNVPEELMHEDQYGEEE</sequence>
<organism evidence="3 4">
    <name type="scientific">Duganella margarita</name>
    <dbReference type="NCBI Taxonomy" id="2692170"/>
    <lineage>
        <taxon>Bacteria</taxon>
        <taxon>Pseudomonadati</taxon>
        <taxon>Pseudomonadota</taxon>
        <taxon>Betaproteobacteria</taxon>
        <taxon>Burkholderiales</taxon>
        <taxon>Oxalobacteraceae</taxon>
        <taxon>Telluria group</taxon>
        <taxon>Duganella</taxon>
    </lineage>
</organism>
<gene>
    <name evidence="3" type="ORF">GTP55_28235</name>
</gene>
<evidence type="ECO:0000256" key="1">
    <source>
        <dbReference type="SAM" id="MobiDB-lite"/>
    </source>
</evidence>